<organism evidence="1 2">
    <name type="scientific">Scutellospora calospora</name>
    <dbReference type="NCBI Taxonomy" id="85575"/>
    <lineage>
        <taxon>Eukaryota</taxon>
        <taxon>Fungi</taxon>
        <taxon>Fungi incertae sedis</taxon>
        <taxon>Mucoromycota</taxon>
        <taxon>Glomeromycotina</taxon>
        <taxon>Glomeromycetes</taxon>
        <taxon>Diversisporales</taxon>
        <taxon>Gigasporaceae</taxon>
        <taxon>Scutellospora</taxon>
    </lineage>
</organism>
<dbReference type="Proteomes" id="UP000789860">
    <property type="component" value="Unassembled WGS sequence"/>
</dbReference>
<sequence length="122" mass="14481">MPRRKTPNSFIIYRKEKQKWLRENYPGISQRALSKKISQMWAYESPHIRGRYESMSLMLSINNIDRHNPINRQYVGPTNYENGTTHFFVIENVVQPNPSVVNEVTDDDDYEKFLDSIINFDP</sequence>
<evidence type="ECO:0000313" key="1">
    <source>
        <dbReference type="EMBL" id="CAG8531455.1"/>
    </source>
</evidence>
<dbReference type="EMBL" id="CAJVPM010006075">
    <property type="protein sequence ID" value="CAG8531455.1"/>
    <property type="molecule type" value="Genomic_DNA"/>
</dbReference>
<comment type="caution">
    <text evidence="1">The sequence shown here is derived from an EMBL/GenBank/DDBJ whole genome shotgun (WGS) entry which is preliminary data.</text>
</comment>
<protein>
    <submittedName>
        <fullName evidence="1">9710_t:CDS:1</fullName>
    </submittedName>
</protein>
<proteinExistence type="predicted"/>
<evidence type="ECO:0000313" key="2">
    <source>
        <dbReference type="Proteomes" id="UP000789860"/>
    </source>
</evidence>
<gene>
    <name evidence="1" type="ORF">SCALOS_LOCUS4475</name>
</gene>
<accession>A0ACA9LHL4</accession>
<name>A0ACA9LHL4_9GLOM</name>
<reference evidence="1" key="1">
    <citation type="submission" date="2021-06" db="EMBL/GenBank/DDBJ databases">
        <authorList>
            <person name="Kallberg Y."/>
            <person name="Tangrot J."/>
            <person name="Rosling A."/>
        </authorList>
    </citation>
    <scope>NUCLEOTIDE SEQUENCE</scope>
    <source>
        <strain evidence="1">AU212A</strain>
    </source>
</reference>
<keyword evidence="2" id="KW-1185">Reference proteome</keyword>